<dbReference type="CDD" id="cd04301">
    <property type="entry name" value="NAT_SF"/>
    <property type="match status" value="1"/>
</dbReference>
<sequence>MTLSLNYGMRAITLADEPFLWEMLYQAIYVPQGTPAPSRDILHQPEICRYVQNWGQPYDRGILAIDHKSTQPIGAAWLRLLRDENKGYGYVDEMTPELTMAVVPAYRGRGIGTILLSHLLLTAQAHYPAASLSVSLDNPALRLYQRMGFEVVGTCGTSITMRRKSSDKRGGDSHAFCPSVGGG</sequence>
<dbReference type="InterPro" id="IPR051556">
    <property type="entry name" value="N-term/lysine_N-AcTrnsfr"/>
</dbReference>
<dbReference type="PROSITE" id="PS51186">
    <property type="entry name" value="GNAT"/>
    <property type="match status" value="1"/>
</dbReference>
<keyword evidence="4" id="KW-1185">Reference proteome</keyword>
<evidence type="ECO:0000313" key="3">
    <source>
        <dbReference type="EMBL" id="MCH4565406.1"/>
    </source>
</evidence>
<dbReference type="Proteomes" id="UP001202117">
    <property type="component" value="Unassembled WGS sequence"/>
</dbReference>
<evidence type="ECO:0000313" key="4">
    <source>
        <dbReference type="Proteomes" id="UP001202117"/>
    </source>
</evidence>
<proteinExistence type="predicted"/>
<protein>
    <submittedName>
        <fullName evidence="3">GNAT family N-acetyltransferase</fullName>
    </submittedName>
</protein>
<dbReference type="EMBL" id="JAKVPY010000040">
    <property type="protein sequence ID" value="MCH4565406.1"/>
    <property type="molecule type" value="Genomic_DNA"/>
</dbReference>
<gene>
    <name evidence="3" type="ORF">MKP05_20105</name>
</gene>
<comment type="caution">
    <text evidence="3">The sequence shown here is derived from an EMBL/GenBank/DDBJ whole genome shotgun (WGS) entry which is preliminary data.</text>
</comment>
<dbReference type="RefSeq" id="WP_240569950.1">
    <property type="nucleotide sequence ID" value="NZ_JAKVPY010000040.1"/>
</dbReference>
<reference evidence="3 4" key="1">
    <citation type="submission" date="2022-02" db="EMBL/GenBank/DDBJ databases">
        <title>Halomonas fukangensis sp. nov., a halophilic bacterium isolated from a bulk soil of Kalidium foliatum at Fukang.</title>
        <authorList>
            <person name="Huang Y."/>
        </authorList>
    </citation>
    <scope>NUCLEOTIDE SEQUENCE [LARGE SCALE GENOMIC DNA]</scope>
    <source>
        <strain evidence="3 4">EGI 63088</strain>
    </source>
</reference>
<dbReference type="Gene3D" id="3.40.630.30">
    <property type="match status" value="1"/>
</dbReference>
<feature type="region of interest" description="Disordered" evidence="1">
    <location>
        <begin position="162"/>
        <end position="183"/>
    </location>
</feature>
<organism evidence="3 4">
    <name type="scientific">Halomonas flagellata</name>
    <dbReference type="NCBI Taxonomy" id="2920385"/>
    <lineage>
        <taxon>Bacteria</taxon>
        <taxon>Pseudomonadati</taxon>
        <taxon>Pseudomonadota</taxon>
        <taxon>Gammaproteobacteria</taxon>
        <taxon>Oceanospirillales</taxon>
        <taxon>Halomonadaceae</taxon>
        <taxon>Halomonas</taxon>
    </lineage>
</organism>
<evidence type="ECO:0000259" key="2">
    <source>
        <dbReference type="PROSITE" id="PS51186"/>
    </source>
</evidence>
<evidence type="ECO:0000256" key="1">
    <source>
        <dbReference type="SAM" id="MobiDB-lite"/>
    </source>
</evidence>
<accession>A0ABS9RZW5</accession>
<dbReference type="InterPro" id="IPR000182">
    <property type="entry name" value="GNAT_dom"/>
</dbReference>
<feature type="domain" description="N-acetyltransferase" evidence="2">
    <location>
        <begin position="7"/>
        <end position="166"/>
    </location>
</feature>
<dbReference type="PANTHER" id="PTHR42919">
    <property type="entry name" value="N-ALPHA-ACETYLTRANSFERASE"/>
    <property type="match status" value="1"/>
</dbReference>
<dbReference type="InterPro" id="IPR016181">
    <property type="entry name" value="Acyl_CoA_acyltransferase"/>
</dbReference>
<name>A0ABS9RZW5_9GAMM</name>
<dbReference type="PANTHER" id="PTHR42919:SF20">
    <property type="entry name" value="GCN5-RELATED N-ACETYLTRANSFERASE 10, CHLOROPLASTIC"/>
    <property type="match status" value="1"/>
</dbReference>
<dbReference type="Pfam" id="PF13508">
    <property type="entry name" value="Acetyltransf_7"/>
    <property type="match status" value="1"/>
</dbReference>
<dbReference type="SUPFAM" id="SSF55729">
    <property type="entry name" value="Acyl-CoA N-acyltransferases (Nat)"/>
    <property type="match status" value="1"/>
</dbReference>